<dbReference type="PANTHER" id="PTHR12596:SF2">
    <property type="entry name" value="EXPORTIN-7 ISOFORM X1"/>
    <property type="match status" value="1"/>
</dbReference>
<keyword evidence="5" id="KW-0963">Cytoplasm</keyword>
<keyword evidence="14" id="KW-1185">Reference proteome</keyword>
<reference evidence="10 12" key="3">
    <citation type="submission" date="2017-10" db="EMBL/GenBank/DDBJ databases">
        <title>Extensive intraspecific genome diversity in a model arbuscular mycorrhizal fungus.</title>
        <authorList>
            <person name="Chen E.C.H."/>
            <person name="Morin E."/>
            <person name="Baudet D."/>
            <person name="Noel J."/>
            <person name="Ndikumana S."/>
            <person name="Charron P."/>
            <person name="St-Onge C."/>
            <person name="Giorgi J."/>
            <person name="Grigoriev I.V."/>
            <person name="Roux C."/>
            <person name="Martin F.M."/>
            <person name="Corradi N."/>
        </authorList>
    </citation>
    <scope>NUCLEOTIDE SEQUENCE [LARGE SCALE GENOMIC DNA]</scope>
    <source>
        <strain evidence="10 12">A1</strain>
    </source>
</reference>
<dbReference type="VEuPathDB" id="FungiDB:FUN_021415"/>
<keyword evidence="4" id="KW-0813">Transport</keyword>
<organism evidence="11 14">
    <name type="scientific">Rhizophagus irregularis</name>
    <dbReference type="NCBI Taxonomy" id="588596"/>
    <lineage>
        <taxon>Eukaryota</taxon>
        <taxon>Fungi</taxon>
        <taxon>Fungi incertae sedis</taxon>
        <taxon>Mucoromycota</taxon>
        <taxon>Glomeromycotina</taxon>
        <taxon>Glomeromycetes</taxon>
        <taxon>Glomerales</taxon>
        <taxon>Glomeraceae</taxon>
        <taxon>Rhizophagus</taxon>
    </lineage>
</organism>
<evidence type="ECO:0000313" key="12">
    <source>
        <dbReference type="Proteomes" id="UP000232688"/>
    </source>
</evidence>
<dbReference type="GO" id="GO:0005643">
    <property type="term" value="C:nuclear pore"/>
    <property type="evidence" value="ECO:0007669"/>
    <property type="project" value="TreeGrafter"/>
</dbReference>
<dbReference type="VEuPathDB" id="FungiDB:RhiirFUN_003233"/>
<dbReference type="AlphaFoldDB" id="A0A2I1G4Z4"/>
<comment type="similarity">
    <text evidence="3">Belongs to the exportin family.</text>
</comment>
<gene>
    <name evidence="10" type="ORF">RhiirA1_469007</name>
    <name evidence="11" type="ORF">RhiirA4_455334</name>
    <name evidence="9" type="ORF">RhiirA5_424320</name>
</gene>
<dbReference type="InterPro" id="IPR057947">
    <property type="entry name" value="TPR_XPO7/RBP17"/>
</dbReference>
<evidence type="ECO:0000259" key="8">
    <source>
        <dbReference type="Pfam" id="PF25795"/>
    </source>
</evidence>
<keyword evidence="6" id="KW-0653">Protein transport</keyword>
<reference evidence="11 14" key="1">
    <citation type="submission" date="2015-10" db="EMBL/GenBank/DDBJ databases">
        <title>Genome analyses suggest a sexual origin of heterokaryosis in a supposedly ancient asexual fungus.</title>
        <authorList>
            <person name="Ropars J."/>
            <person name="Sedzielewska K."/>
            <person name="Noel J."/>
            <person name="Charron P."/>
            <person name="Farinelli L."/>
            <person name="Marton T."/>
            <person name="Kruger M."/>
            <person name="Pelin A."/>
            <person name="Brachmann A."/>
            <person name="Corradi N."/>
        </authorList>
    </citation>
    <scope>NUCLEOTIDE SEQUENCE [LARGE SCALE GENOMIC DNA]</scope>
    <source>
        <strain evidence="11 14">A4</strain>
        <strain evidence="9 13">A5</strain>
    </source>
</reference>
<name>A0A2I1G4Z4_9GLOM</name>
<reference evidence="10 12" key="4">
    <citation type="submission" date="2017-10" db="EMBL/GenBank/DDBJ databases">
        <title>Genome analyses suggest a sexual origin of heterokaryosis in a supposedly ancient asexual fungus.</title>
        <authorList>
            <person name="Corradi N."/>
            <person name="Sedzielewska K."/>
            <person name="Noel J."/>
            <person name="Charron P."/>
            <person name="Farinelli L."/>
            <person name="Marton T."/>
            <person name="Kruger M."/>
            <person name="Pelin A."/>
            <person name="Brachmann A."/>
            <person name="Corradi N."/>
        </authorList>
    </citation>
    <scope>NUCLEOTIDE SEQUENCE [LARGE SCALE GENOMIC DNA]</scope>
    <source>
        <strain evidence="10 12">A1</strain>
    </source>
</reference>
<dbReference type="InterPro" id="IPR044189">
    <property type="entry name" value="XPO4/7-like"/>
</dbReference>
<sequence>MNETRNQNQNILYLESLCQELYSPKSQEQRAKAEKLLDNAFPTFSETLSPRTNGSNGLPNNPLGVKIQSPTESSMYCQWLLENSTSPYAQLFASARLKSLVLDHYSMFTSKQKLELSMGSFLFNYLAVHPDYQPFVLSSLAQLIATITKVGWFEDDEFKNITNELSKFIQSTVDHRIVGLQVLSTVVAEMNQQSPRNMARQRKTAIGFRDSELLDIFRLGLVVLRQILNGEMAFTNDNQERRVKEYCLILLRNCLAFDFIGTTPDESGEDVGSIQVTSSWRSTIEDQTFLQTMFEAYKRFQPPHSSQVMEVLVQISSIRRSLFNEEERSKFLHALMQGINEIIIGSIGLSDLDNYHEFCRLLSRFRSTYQWSEITEKSGYSDWIDLVADFTIKGFNSWQFVPNSIQYLLTFWSKMYSSAGSSRPGSTNKLDIISSKLTEAYISSKIQSVEQILNGSIDDPLENEDALIDDLEMFANIARYKYDESQKSINNVFQPIFNQYKVWELYTQMNAGIVDDSYTQFFDTIETKFAWLMYMIGGMVGGRQTYISTEDQDLIDGELTCQILQLMDMNEQWNAPRTSGSGYEKFELALIYFFQQFRKSYIGESAQRVSKVYSKLSDIGYNDQSMLLNAIIQRIAKNLEGWSHSSKIIQRSVTLFNDLAGGYSSVRLLRKLDIVQYILRNHTIKNFPFLDTTNNLRSRMIYYSALSRILFAEDNVERDFENFVKPWDITLTELGALNSLDAFRQPAVKATISGIFRDLRGFLSAIQSRKNFLVFFEWFYPQYIPILYYALEAWDNDPLAIAILKFFLEFVNNRSQRLNFDISSPNGILLFRETSKVISTYGRQIIGRPFNSQDKYAEKYKGISICFSILTKSFAGRYVNFGVFELYGDKALEIALNTSFEMMLCVPFDDILMYPKLSKTFYDWLDTFTNEHMMALSSMNSNAFLYIMRALAEGIQQFDILLQFLHGSQCSAACSAIDHICTFVIQQTAKQKPKQHWLLSYLTQYPNILPYLFTANFSAVLFEERQNQWSLSRPLLCLILLNPDYWEQYTRNLVLYQLPERRDILAKALSSLMQDVEISLISKNRDRFTQNLSTFKRELTNDNVILVAPPMDMKMTM</sequence>
<evidence type="ECO:0000313" key="11">
    <source>
        <dbReference type="EMBL" id="PKY41690.1"/>
    </source>
</evidence>
<evidence type="ECO:0000256" key="4">
    <source>
        <dbReference type="ARBA" id="ARBA00022448"/>
    </source>
</evidence>
<dbReference type="EMBL" id="LLXJ01001257">
    <property type="protein sequence ID" value="PKC03063.1"/>
    <property type="molecule type" value="Genomic_DNA"/>
</dbReference>
<dbReference type="SUPFAM" id="SSF48371">
    <property type="entry name" value="ARM repeat"/>
    <property type="match status" value="1"/>
</dbReference>
<comment type="subcellular location">
    <subcellularLocation>
        <location evidence="2">Cytoplasm</location>
    </subcellularLocation>
    <subcellularLocation>
        <location evidence="1">Nucleus</location>
    </subcellularLocation>
</comment>
<protein>
    <recommendedName>
        <fullName evidence="8">Exportin-7/Ran-binding protein 17 TPR repeats domain-containing protein</fullName>
    </recommendedName>
</protein>
<dbReference type="InterPro" id="IPR011989">
    <property type="entry name" value="ARM-like"/>
</dbReference>
<evidence type="ECO:0000256" key="5">
    <source>
        <dbReference type="ARBA" id="ARBA00022490"/>
    </source>
</evidence>
<dbReference type="GO" id="GO:0006611">
    <property type="term" value="P:protein export from nucleus"/>
    <property type="evidence" value="ECO:0007669"/>
    <property type="project" value="TreeGrafter"/>
</dbReference>
<dbReference type="PANTHER" id="PTHR12596">
    <property type="entry name" value="EXPORTIN 4,7-RELATED"/>
    <property type="match status" value="1"/>
</dbReference>
<keyword evidence="7" id="KW-0539">Nucleus</keyword>
<dbReference type="Pfam" id="PF25795">
    <property type="entry name" value="TPR_XPO7"/>
    <property type="match status" value="1"/>
</dbReference>
<evidence type="ECO:0000256" key="2">
    <source>
        <dbReference type="ARBA" id="ARBA00004496"/>
    </source>
</evidence>
<dbReference type="GO" id="GO:0005737">
    <property type="term" value="C:cytoplasm"/>
    <property type="evidence" value="ECO:0007669"/>
    <property type="project" value="UniProtKB-SubCell"/>
</dbReference>
<dbReference type="VEuPathDB" id="FungiDB:RhiirA1_469007"/>
<dbReference type="OrthoDB" id="244158at2759"/>
<evidence type="ECO:0000313" key="13">
    <source>
        <dbReference type="Proteomes" id="UP000232722"/>
    </source>
</evidence>
<comment type="caution">
    <text evidence="11">The sequence shown here is derived from an EMBL/GenBank/DDBJ whole genome shotgun (WGS) entry which is preliminary data.</text>
</comment>
<reference evidence="9 13" key="2">
    <citation type="submission" date="2017-09" db="EMBL/GenBank/DDBJ databases">
        <title>Extensive intraspecific genome diversity in a model arbuscular mycorrhizal fungus.</title>
        <authorList>
            <person name="Chen E.C."/>
            <person name="Morin E."/>
            <person name="Beaudet D."/>
            <person name="Noel J."/>
            <person name="Ndikumana S."/>
            <person name="Charron P."/>
            <person name="St-Onge C."/>
            <person name="Giorgi J."/>
            <person name="Grigoriev I.V."/>
            <person name="Roux C."/>
            <person name="Martin F.M."/>
            <person name="Corradi N."/>
        </authorList>
    </citation>
    <scope>NUCLEOTIDE SEQUENCE [LARGE SCALE GENOMIC DNA]</scope>
    <source>
        <strain evidence="9 13">A5</strain>
    </source>
</reference>
<evidence type="ECO:0000256" key="1">
    <source>
        <dbReference type="ARBA" id="ARBA00004123"/>
    </source>
</evidence>
<dbReference type="EMBL" id="LLXI01000162">
    <property type="protein sequence ID" value="PKY41690.1"/>
    <property type="molecule type" value="Genomic_DNA"/>
</dbReference>
<proteinExistence type="inferred from homology"/>
<dbReference type="GO" id="GO:0005049">
    <property type="term" value="F:nuclear export signal receptor activity"/>
    <property type="evidence" value="ECO:0007669"/>
    <property type="project" value="InterPro"/>
</dbReference>
<accession>A0A2I1G4Z4</accession>
<evidence type="ECO:0000256" key="6">
    <source>
        <dbReference type="ARBA" id="ARBA00022927"/>
    </source>
</evidence>
<evidence type="ECO:0000313" key="14">
    <source>
        <dbReference type="Proteomes" id="UP000234323"/>
    </source>
</evidence>
<feature type="domain" description="Exportin-7/Ran-binding protein 17 TPR repeats" evidence="8">
    <location>
        <begin position="449"/>
        <end position="697"/>
    </location>
</feature>
<evidence type="ECO:0000256" key="7">
    <source>
        <dbReference type="ARBA" id="ARBA00023242"/>
    </source>
</evidence>
<evidence type="ECO:0000256" key="3">
    <source>
        <dbReference type="ARBA" id="ARBA00009466"/>
    </source>
</evidence>
<dbReference type="Proteomes" id="UP000232722">
    <property type="component" value="Unassembled WGS sequence"/>
</dbReference>
<dbReference type="Proteomes" id="UP000234323">
    <property type="component" value="Unassembled WGS sequence"/>
</dbReference>
<dbReference type="Gene3D" id="1.25.10.10">
    <property type="entry name" value="Leucine-rich Repeat Variant"/>
    <property type="match status" value="1"/>
</dbReference>
<dbReference type="EMBL" id="LLXH01001269">
    <property type="protein sequence ID" value="PKC59747.1"/>
    <property type="molecule type" value="Genomic_DNA"/>
</dbReference>
<evidence type="ECO:0000313" key="9">
    <source>
        <dbReference type="EMBL" id="PKC03063.1"/>
    </source>
</evidence>
<evidence type="ECO:0000313" key="10">
    <source>
        <dbReference type="EMBL" id="PKC59747.1"/>
    </source>
</evidence>
<dbReference type="Proteomes" id="UP000232688">
    <property type="component" value="Unassembled WGS sequence"/>
</dbReference>
<dbReference type="InterPro" id="IPR016024">
    <property type="entry name" value="ARM-type_fold"/>
</dbReference>